<organism evidence="2 3">
    <name type="scientific">Caerostris extrusa</name>
    <name type="common">Bark spider</name>
    <name type="synonym">Caerostris bankana</name>
    <dbReference type="NCBI Taxonomy" id="172846"/>
    <lineage>
        <taxon>Eukaryota</taxon>
        <taxon>Metazoa</taxon>
        <taxon>Ecdysozoa</taxon>
        <taxon>Arthropoda</taxon>
        <taxon>Chelicerata</taxon>
        <taxon>Arachnida</taxon>
        <taxon>Araneae</taxon>
        <taxon>Araneomorphae</taxon>
        <taxon>Entelegynae</taxon>
        <taxon>Araneoidea</taxon>
        <taxon>Araneidae</taxon>
        <taxon>Caerostris</taxon>
    </lineage>
</organism>
<name>A0AAV4Q841_CAEEX</name>
<gene>
    <name evidence="2" type="ORF">CEXT_237941</name>
</gene>
<evidence type="ECO:0000313" key="3">
    <source>
        <dbReference type="Proteomes" id="UP001054945"/>
    </source>
</evidence>
<dbReference type="EMBL" id="BPLR01005852">
    <property type="protein sequence ID" value="GIY05497.1"/>
    <property type="molecule type" value="Genomic_DNA"/>
</dbReference>
<dbReference type="Proteomes" id="UP001054945">
    <property type="component" value="Unassembled WGS sequence"/>
</dbReference>
<sequence length="88" mass="9546">MLTNHLSQSNGSPESTVSTTPKPGTYKEDSCLVNTRESSQITCVLGSQGKGIRSRKQQDSHVLITALPAMDRSDGLAQLVRHKLELLP</sequence>
<comment type="caution">
    <text evidence="2">The sequence shown here is derived from an EMBL/GenBank/DDBJ whole genome shotgun (WGS) entry which is preliminary data.</text>
</comment>
<proteinExistence type="predicted"/>
<reference evidence="2 3" key="1">
    <citation type="submission" date="2021-06" db="EMBL/GenBank/DDBJ databases">
        <title>Caerostris extrusa draft genome.</title>
        <authorList>
            <person name="Kono N."/>
            <person name="Arakawa K."/>
        </authorList>
    </citation>
    <scope>NUCLEOTIDE SEQUENCE [LARGE SCALE GENOMIC DNA]</scope>
</reference>
<protein>
    <submittedName>
        <fullName evidence="2">Uncharacterized protein</fullName>
    </submittedName>
</protein>
<keyword evidence="3" id="KW-1185">Reference proteome</keyword>
<feature type="compositionally biased region" description="Polar residues" evidence="1">
    <location>
        <begin position="1"/>
        <end position="22"/>
    </location>
</feature>
<evidence type="ECO:0000256" key="1">
    <source>
        <dbReference type="SAM" id="MobiDB-lite"/>
    </source>
</evidence>
<dbReference type="AlphaFoldDB" id="A0AAV4Q841"/>
<accession>A0AAV4Q841</accession>
<evidence type="ECO:0000313" key="2">
    <source>
        <dbReference type="EMBL" id="GIY05497.1"/>
    </source>
</evidence>
<feature type="region of interest" description="Disordered" evidence="1">
    <location>
        <begin position="1"/>
        <end position="29"/>
    </location>
</feature>